<comment type="caution">
    <text evidence="3">The sequence shown here is derived from an EMBL/GenBank/DDBJ whole genome shotgun (WGS) entry which is preliminary data.</text>
</comment>
<evidence type="ECO:0000313" key="4">
    <source>
        <dbReference type="Proteomes" id="UP000824120"/>
    </source>
</evidence>
<accession>A0A9J5Z6N2</accession>
<keyword evidence="4" id="KW-1185">Reference proteome</keyword>
<sequence length="207" mass="23914">MTLFVILLYIFYTNQHLAPKTIGGITLSSPRKTTGTSLQLVPVDIRRTFGFIHLKIGYIGFIHPKIGYGFVHPKIGHRHHSSSRPRRQPEASFIILVPVDNRRILDIICHWDPEDNRWAHLSFKSPKTTGGLIYHSSPRRQSEDIRHHLPLGPRRQPAASFIIQVPEDNRWPYLSFKSLKTTRDIIYIICISQTATLLLYSLLYQLL</sequence>
<feature type="signal peptide" evidence="2">
    <location>
        <begin position="1"/>
        <end position="15"/>
    </location>
</feature>
<feature type="chain" id="PRO_5039921094" evidence="2">
    <location>
        <begin position="16"/>
        <end position="207"/>
    </location>
</feature>
<keyword evidence="1" id="KW-0812">Transmembrane</keyword>
<dbReference type="EMBL" id="JACXVP010000005">
    <property type="protein sequence ID" value="KAG5607600.1"/>
    <property type="molecule type" value="Genomic_DNA"/>
</dbReference>
<proteinExistence type="predicted"/>
<keyword evidence="2" id="KW-0732">Signal</keyword>
<evidence type="ECO:0000256" key="1">
    <source>
        <dbReference type="SAM" id="Phobius"/>
    </source>
</evidence>
<feature type="transmembrane region" description="Helical" evidence="1">
    <location>
        <begin position="185"/>
        <end position="204"/>
    </location>
</feature>
<dbReference type="Proteomes" id="UP000824120">
    <property type="component" value="Chromosome 5"/>
</dbReference>
<protein>
    <submittedName>
        <fullName evidence="3">Uncharacterized protein</fullName>
    </submittedName>
</protein>
<evidence type="ECO:0000313" key="3">
    <source>
        <dbReference type="EMBL" id="KAG5607600.1"/>
    </source>
</evidence>
<reference evidence="3 4" key="1">
    <citation type="submission" date="2020-09" db="EMBL/GenBank/DDBJ databases">
        <title>De no assembly of potato wild relative species, Solanum commersonii.</title>
        <authorList>
            <person name="Cho K."/>
        </authorList>
    </citation>
    <scope>NUCLEOTIDE SEQUENCE [LARGE SCALE GENOMIC DNA]</scope>
    <source>
        <strain evidence="3">LZ3.2</strain>
        <tissue evidence="3">Leaf</tissue>
    </source>
</reference>
<name>A0A9J5Z6N2_SOLCO</name>
<organism evidence="3 4">
    <name type="scientific">Solanum commersonii</name>
    <name type="common">Commerson's wild potato</name>
    <name type="synonym">Commerson's nightshade</name>
    <dbReference type="NCBI Taxonomy" id="4109"/>
    <lineage>
        <taxon>Eukaryota</taxon>
        <taxon>Viridiplantae</taxon>
        <taxon>Streptophyta</taxon>
        <taxon>Embryophyta</taxon>
        <taxon>Tracheophyta</taxon>
        <taxon>Spermatophyta</taxon>
        <taxon>Magnoliopsida</taxon>
        <taxon>eudicotyledons</taxon>
        <taxon>Gunneridae</taxon>
        <taxon>Pentapetalae</taxon>
        <taxon>asterids</taxon>
        <taxon>lamiids</taxon>
        <taxon>Solanales</taxon>
        <taxon>Solanaceae</taxon>
        <taxon>Solanoideae</taxon>
        <taxon>Solaneae</taxon>
        <taxon>Solanum</taxon>
    </lineage>
</organism>
<keyword evidence="1" id="KW-1133">Transmembrane helix</keyword>
<keyword evidence="1" id="KW-0472">Membrane</keyword>
<evidence type="ECO:0000256" key="2">
    <source>
        <dbReference type="SAM" id="SignalP"/>
    </source>
</evidence>
<gene>
    <name evidence="3" type="ORF">H5410_029092</name>
</gene>
<dbReference type="AlphaFoldDB" id="A0A9J5Z6N2"/>